<organism evidence="18 19">
    <name type="scientific">Erinaceus europaeus</name>
    <name type="common">Western European hedgehog</name>
    <dbReference type="NCBI Taxonomy" id="9365"/>
    <lineage>
        <taxon>Eukaryota</taxon>
        <taxon>Metazoa</taxon>
        <taxon>Chordata</taxon>
        <taxon>Craniata</taxon>
        <taxon>Vertebrata</taxon>
        <taxon>Euteleostomi</taxon>
        <taxon>Mammalia</taxon>
        <taxon>Eutheria</taxon>
        <taxon>Laurasiatheria</taxon>
        <taxon>Eulipotyphla</taxon>
        <taxon>Erinaceidae</taxon>
        <taxon>Erinaceinae</taxon>
        <taxon>Erinaceus</taxon>
    </lineage>
</organism>
<feature type="transmembrane region" description="Helical" evidence="15">
    <location>
        <begin position="74"/>
        <end position="92"/>
    </location>
</feature>
<dbReference type="InterPro" id="IPR003439">
    <property type="entry name" value="ABC_transporter-like_ATP-bd"/>
</dbReference>
<dbReference type="InterPro" id="IPR056227">
    <property type="entry name" value="TMD0_ABC"/>
</dbReference>
<reference evidence="19" key="1">
    <citation type="submission" date="2025-08" db="UniProtKB">
        <authorList>
            <consortium name="RefSeq"/>
        </authorList>
    </citation>
    <scope>IDENTIFICATION</scope>
</reference>
<evidence type="ECO:0000313" key="18">
    <source>
        <dbReference type="Proteomes" id="UP001652624"/>
    </source>
</evidence>
<feature type="transmembrane region" description="Helical" evidence="15">
    <location>
        <begin position="134"/>
        <end position="153"/>
    </location>
</feature>
<evidence type="ECO:0000256" key="7">
    <source>
        <dbReference type="ARBA" id="ARBA00022741"/>
    </source>
</evidence>
<dbReference type="PANTHER" id="PTHR24223">
    <property type="entry name" value="ATP-BINDING CASSETTE SUB-FAMILY C"/>
    <property type="match status" value="1"/>
</dbReference>
<feature type="domain" description="ABC transmembrane type-1" evidence="17">
    <location>
        <begin position="312"/>
        <end position="594"/>
    </location>
</feature>
<evidence type="ECO:0000256" key="1">
    <source>
        <dbReference type="ARBA" id="ARBA00004651"/>
    </source>
</evidence>
<evidence type="ECO:0000259" key="17">
    <source>
        <dbReference type="PROSITE" id="PS50929"/>
    </source>
</evidence>
<dbReference type="Proteomes" id="UP001652624">
    <property type="component" value="Chromosome 15"/>
</dbReference>
<dbReference type="InterPro" id="IPR027417">
    <property type="entry name" value="P-loop_NTPase"/>
</dbReference>
<evidence type="ECO:0000256" key="8">
    <source>
        <dbReference type="ARBA" id="ARBA00022840"/>
    </source>
</evidence>
<keyword evidence="4" id="KW-1003">Cell membrane</keyword>
<feature type="transmembrane region" description="Helical" evidence="15">
    <location>
        <begin position="306"/>
        <end position="327"/>
    </location>
</feature>
<evidence type="ECO:0000256" key="14">
    <source>
        <dbReference type="SAM" id="MobiDB-lite"/>
    </source>
</evidence>
<dbReference type="Pfam" id="PF00664">
    <property type="entry name" value="ABC_membrane"/>
    <property type="match status" value="2"/>
</dbReference>
<proteinExistence type="inferred from homology"/>
<feature type="compositionally biased region" description="Polar residues" evidence="14">
    <location>
        <begin position="897"/>
        <end position="908"/>
    </location>
</feature>
<accession>A0ABM3VX31</accession>
<evidence type="ECO:0000256" key="9">
    <source>
        <dbReference type="ARBA" id="ARBA00022967"/>
    </source>
</evidence>
<dbReference type="NCBIfam" id="TIGR00957">
    <property type="entry name" value="MRP_assoc_pro"/>
    <property type="match status" value="1"/>
</dbReference>
<evidence type="ECO:0000256" key="10">
    <source>
        <dbReference type="ARBA" id="ARBA00022989"/>
    </source>
</evidence>
<keyword evidence="10 15" id="KW-1133">Transmembrane helix</keyword>
<keyword evidence="9" id="KW-1278">Translocase</keyword>
<evidence type="ECO:0000256" key="6">
    <source>
        <dbReference type="ARBA" id="ARBA00022737"/>
    </source>
</evidence>
<dbReference type="SUPFAM" id="SSF90123">
    <property type="entry name" value="ABC transporter transmembrane region"/>
    <property type="match status" value="2"/>
</dbReference>
<feature type="transmembrane region" description="Helical" evidence="15">
    <location>
        <begin position="1069"/>
        <end position="1102"/>
    </location>
</feature>
<keyword evidence="6" id="KW-0677">Repeat</keyword>
<evidence type="ECO:0000259" key="16">
    <source>
        <dbReference type="PROSITE" id="PS50893"/>
    </source>
</evidence>
<comment type="subcellular location">
    <subcellularLocation>
        <location evidence="1">Cell membrane</location>
        <topology evidence="1">Multi-pass membrane protein</topology>
    </subcellularLocation>
</comment>
<sequence>MEESRDPCGDPTVWNQTEPEPATDHLLNLCFLRTTGVWLPPLYLWVLGPIYLLYIHRHGKGYLRMSLLFKTRMVLGLALILLCTSSTAVTLWRIHQGAPQALEHLIHPTVWLTTMSLALFLIHEERKKGVQASGLLFGYWLLCCLFPVISIIQQAQQGISQSDPFPYLSTYLYLCLVVTQFVLSCFADQPPFFPKEPRQQNPCPEAGASFPSKIMFWWVSGLVWKGYRKLLEPEDLWSLSTEYCSEELVSQLQKEWIRCHSAAQRSTERTVFKRKGGPKMESPETEAFLQQEGSKRSMLLRAIWKVYRSSFLLATLIIVICDVFRFMLPKLLSLFLEFMKDPKAPAWKGYVLAVLMFLTTCLQTLLEQHYMYILKVLQMRLRTAVTGLVYRKVLTLSSGSRKASSVGDVVNLVSVDLQRLTECIIHLNGLWMSSVWLVICFVYLWQLLGPSALTAFAVTLVLLPLNFVITKKRNHYQEEQMRQKDSRARLTSSAIRSVRILKSHGWEAAFLERILHTRGRELAALKTSGLLFSVSLVSFQASIFLMALVLFAIHTLVAEENAMDAEKAFVTLTILAILNKIQGFVPFTIHSTAQARVSLERLATFLCLEEVNPGAVDSIPSGCPAGETCIRVHQGTFTWTQDSPPCLHRINLSVPQGCLLAIVGPVGAGKSSLLSALLGELSKLEGSVSIRGSVAYVPQEAWVQNSSLVENVCFRQQLEPQWLEKVLEACALGPDVSNFPEGIYTQVGEQGMSLSGGQKQRLSLARAVYRKAAVYLLDQPLAALDAHVSQQVFSQVIGPGGLLQGTTRILVTHALHILPQADWIVVLEDGAIAEMGSYQELLHRKGALVDLLDRARQPGGRGEGEKEPMTGAEGARVSAGDGEPMCGPEGYMKLVTNKDSSTSETQTRARGGNTKKAGQPTSGDSVRYGRVKAAMYLSYLRAVGTPLCFYVLFLFLCQQVASFCLGYWLSLWADDPIVDGKQAQAALRGWVFALLGCLQAIGLFASMAMVFLGAFQASSLLFQRLLWDVMQSPIGFFEQTPIGNLLNRFSKETDTIDVDIPDKVRSLLVYAFGFLEVSLVVTVVTPLAAVAILLLVVFYAGFQSLYVASSCQLRRLESEKHSLVCSHVTETFHGSTVVRAFHVQASFVDQSNRHVDESQRVSFPRLAADRWLALNLEFLGNGLVLVAATCAVLSKVHLSAGLVGFSISAAIQVTQTLQFAVRTWTDLENNIVSVERVEDYTQTPKEAPWALPTCAAQAPWPRGGEIEFRDFGLRYRPELPLAVQGVSFKIHAGEKVGIVGRTGAGKSTLAGGLLRLVEAAEGGIWVDGVPIAQVGLHTLRSRITIIPQDPILFPGSLRMNLDMLQEHTDQAIWAALDTVQLSALVANLPSQLLYECVDQGSNLSVGQKQLLCLARALLRKTQILILDEATASVDLGTELKMQTALWDWFAQCTVLLIAHRLHSVMDCTRLARTPWGPGSALPLPRSAPPSFPPPPPRLWVSPSPWNQVRAIVPGLQSAPPQHTPVACREAWL</sequence>
<keyword evidence="3" id="KW-0813">Transport</keyword>
<dbReference type="PANTHER" id="PTHR24223:SF339">
    <property type="entry name" value="ATP-BINDING CASSETTE SUB-FAMILY C MEMBER 6"/>
    <property type="match status" value="1"/>
</dbReference>
<dbReference type="GeneID" id="103107765"/>
<keyword evidence="11 15" id="KW-0472">Membrane</keyword>
<comment type="catalytic activity">
    <reaction evidence="13">
        <text>leukotriene C4(in) + ATP + H2O = leukotriene C4(out) + ADP + phosphate + H(+)</text>
        <dbReference type="Rhea" id="RHEA:38963"/>
        <dbReference type="ChEBI" id="CHEBI:15377"/>
        <dbReference type="ChEBI" id="CHEBI:15378"/>
        <dbReference type="ChEBI" id="CHEBI:30616"/>
        <dbReference type="ChEBI" id="CHEBI:43474"/>
        <dbReference type="ChEBI" id="CHEBI:57973"/>
        <dbReference type="ChEBI" id="CHEBI:456216"/>
    </reaction>
    <physiologicalReaction direction="left-to-right" evidence="13">
        <dbReference type="Rhea" id="RHEA:38964"/>
    </physiologicalReaction>
</comment>
<dbReference type="CDD" id="cd03244">
    <property type="entry name" value="ABCC_MRP_domain2"/>
    <property type="match status" value="1"/>
</dbReference>
<dbReference type="PROSITE" id="PS50929">
    <property type="entry name" value="ABC_TM1F"/>
    <property type="match status" value="2"/>
</dbReference>
<dbReference type="PROSITE" id="PS50893">
    <property type="entry name" value="ABC_TRANSPORTER_2"/>
    <property type="match status" value="2"/>
</dbReference>
<evidence type="ECO:0000256" key="3">
    <source>
        <dbReference type="ARBA" id="ARBA00022448"/>
    </source>
</evidence>
<feature type="transmembrane region" description="Helical" evidence="15">
    <location>
        <begin position="165"/>
        <end position="187"/>
    </location>
</feature>
<gene>
    <name evidence="19" type="primary">ABCC6</name>
</gene>
<evidence type="ECO:0000256" key="11">
    <source>
        <dbReference type="ARBA" id="ARBA00023136"/>
    </source>
</evidence>
<keyword evidence="18" id="KW-1185">Reference proteome</keyword>
<dbReference type="Gene3D" id="3.40.50.300">
    <property type="entry name" value="P-loop containing nucleotide triphosphate hydrolases"/>
    <property type="match status" value="2"/>
</dbReference>
<feature type="transmembrane region" description="Helical" evidence="15">
    <location>
        <begin position="104"/>
        <end position="122"/>
    </location>
</feature>
<dbReference type="SMART" id="SM00382">
    <property type="entry name" value="AAA"/>
    <property type="match status" value="2"/>
</dbReference>
<evidence type="ECO:0000256" key="15">
    <source>
        <dbReference type="SAM" id="Phobius"/>
    </source>
</evidence>
<feature type="domain" description="ABC transporter" evidence="16">
    <location>
        <begin position="630"/>
        <end position="854"/>
    </location>
</feature>
<keyword evidence="8 19" id="KW-0067">ATP-binding</keyword>
<feature type="compositionally biased region" description="Basic and acidic residues" evidence="14">
    <location>
        <begin position="855"/>
        <end position="868"/>
    </location>
</feature>
<evidence type="ECO:0000256" key="13">
    <source>
        <dbReference type="ARBA" id="ARBA00047523"/>
    </source>
</evidence>
<evidence type="ECO:0000256" key="2">
    <source>
        <dbReference type="ARBA" id="ARBA00009726"/>
    </source>
</evidence>
<dbReference type="InterPro" id="IPR036640">
    <property type="entry name" value="ABC1_TM_sf"/>
</dbReference>
<dbReference type="InterPro" id="IPR005292">
    <property type="entry name" value="MRP"/>
</dbReference>
<feature type="region of interest" description="Disordered" evidence="14">
    <location>
        <begin position="855"/>
        <end position="880"/>
    </location>
</feature>
<dbReference type="InterPro" id="IPR050173">
    <property type="entry name" value="ABC_transporter_C-like"/>
</dbReference>
<feature type="domain" description="ABC transporter" evidence="16">
    <location>
        <begin position="1266"/>
        <end position="1500"/>
    </location>
</feature>
<dbReference type="InterPro" id="IPR011527">
    <property type="entry name" value="ABC1_TM_dom"/>
</dbReference>
<feature type="transmembrane region" description="Helical" evidence="15">
    <location>
        <begin position="989"/>
        <end position="1015"/>
    </location>
</feature>
<dbReference type="CDD" id="cd18603">
    <property type="entry name" value="ABC_6TM_MRP1_2_3_6_D2_like"/>
    <property type="match status" value="1"/>
</dbReference>
<feature type="transmembrane region" description="Helical" evidence="15">
    <location>
        <begin position="37"/>
        <end position="54"/>
    </location>
</feature>
<protein>
    <recommendedName>
        <fullName evidence="12">ABC-type glutathione-S-conjugate transporter</fullName>
        <ecNumber evidence="12">7.6.2.3</ecNumber>
    </recommendedName>
</protein>
<feature type="region of interest" description="Disordered" evidence="14">
    <location>
        <begin position="896"/>
        <end position="923"/>
    </location>
</feature>
<feature type="transmembrane region" description="Helical" evidence="15">
    <location>
        <begin position="451"/>
        <end position="469"/>
    </location>
</feature>
<dbReference type="CDD" id="cd03250">
    <property type="entry name" value="ABCC_MRP_domain1"/>
    <property type="match status" value="1"/>
</dbReference>
<evidence type="ECO:0000256" key="5">
    <source>
        <dbReference type="ARBA" id="ARBA00022692"/>
    </source>
</evidence>
<dbReference type="GO" id="GO:0005524">
    <property type="term" value="F:ATP binding"/>
    <property type="evidence" value="ECO:0007669"/>
    <property type="project" value="UniProtKB-KW"/>
</dbReference>
<evidence type="ECO:0000313" key="19">
    <source>
        <dbReference type="RefSeq" id="XP_060028881.1"/>
    </source>
</evidence>
<feature type="transmembrane region" description="Helical" evidence="15">
    <location>
        <begin position="530"/>
        <end position="556"/>
    </location>
</feature>
<feature type="transmembrane region" description="Helical" evidence="15">
    <location>
        <begin position="347"/>
        <end position="366"/>
    </location>
</feature>
<name>A0ABM3VX31_ERIEU</name>
<dbReference type="EC" id="7.6.2.3" evidence="12"/>
<dbReference type="Gene3D" id="1.20.1560.10">
    <property type="entry name" value="ABC transporter type 1, transmembrane domain"/>
    <property type="match status" value="2"/>
</dbReference>
<evidence type="ECO:0000256" key="4">
    <source>
        <dbReference type="ARBA" id="ARBA00022475"/>
    </source>
</evidence>
<comment type="similarity">
    <text evidence="2">Belongs to the ABC transporter superfamily. ABCC family. Conjugate transporter (TC 3.A.1.208) subfamily.</text>
</comment>
<dbReference type="RefSeq" id="XP_060028881.1">
    <property type="nucleotide sequence ID" value="XM_060172898.1"/>
</dbReference>
<dbReference type="Pfam" id="PF00005">
    <property type="entry name" value="ABC_tran"/>
    <property type="match status" value="2"/>
</dbReference>
<dbReference type="InterPro" id="IPR003593">
    <property type="entry name" value="AAA+_ATPase"/>
</dbReference>
<dbReference type="SUPFAM" id="SSF52540">
    <property type="entry name" value="P-loop containing nucleoside triphosphate hydrolases"/>
    <property type="match status" value="2"/>
</dbReference>
<feature type="domain" description="ABC transmembrane type-1" evidence="17">
    <location>
        <begin position="951"/>
        <end position="1229"/>
    </location>
</feature>
<dbReference type="Pfam" id="PF24357">
    <property type="entry name" value="TMD0_ABC"/>
    <property type="match status" value="1"/>
</dbReference>
<feature type="transmembrane region" description="Helical" evidence="15">
    <location>
        <begin position="947"/>
        <end position="969"/>
    </location>
</feature>
<feature type="transmembrane region" description="Helical" evidence="15">
    <location>
        <begin position="424"/>
        <end position="445"/>
    </location>
</feature>
<dbReference type="PROSITE" id="PS00211">
    <property type="entry name" value="ABC_TRANSPORTER_1"/>
    <property type="match status" value="2"/>
</dbReference>
<dbReference type="InterPro" id="IPR017871">
    <property type="entry name" value="ABC_transporter-like_CS"/>
</dbReference>
<keyword evidence="7" id="KW-0547">Nucleotide-binding</keyword>
<keyword evidence="5 15" id="KW-0812">Transmembrane</keyword>
<dbReference type="CDD" id="cd18595">
    <property type="entry name" value="ABC_6TM_MRP1_2_3_6_D1_like"/>
    <property type="match status" value="1"/>
</dbReference>
<evidence type="ECO:0000256" key="12">
    <source>
        <dbReference type="ARBA" id="ARBA00024220"/>
    </source>
</evidence>